<keyword evidence="7 15" id="KW-0547">Nucleotide-binding</keyword>
<comment type="catalytic activity">
    <reaction evidence="12">
        <text>L-seryl-[tau protein] + ATP = O-phospho-L-seryl-[tau protein] + ADP + H(+)</text>
        <dbReference type="Rhea" id="RHEA:12801"/>
        <dbReference type="Rhea" id="RHEA-COMP:13701"/>
        <dbReference type="Rhea" id="RHEA-COMP:13702"/>
        <dbReference type="ChEBI" id="CHEBI:15378"/>
        <dbReference type="ChEBI" id="CHEBI:29999"/>
        <dbReference type="ChEBI" id="CHEBI:30616"/>
        <dbReference type="ChEBI" id="CHEBI:83421"/>
        <dbReference type="ChEBI" id="CHEBI:456216"/>
        <dbReference type="EC" id="2.7.11.26"/>
    </reaction>
</comment>
<evidence type="ECO:0000256" key="1">
    <source>
        <dbReference type="ARBA" id="ARBA00005527"/>
    </source>
</evidence>
<dbReference type="PANTHER" id="PTHR24057:SF14">
    <property type="entry name" value="GLYCOGEN SYNTHASE KINASE-3 ALPHA"/>
    <property type="match status" value="1"/>
</dbReference>
<keyword evidence="4" id="KW-0808">Transferase</keyword>
<feature type="domain" description="C2H2-type" evidence="18">
    <location>
        <begin position="1093"/>
        <end position="1120"/>
    </location>
</feature>
<keyword evidence="10" id="KW-0862">Zinc</keyword>
<name>A0A6A4TL60_SCOMX</name>
<keyword evidence="9" id="KW-0418">Kinase</keyword>
<dbReference type="FunFam" id="3.30.160.60:FF:000624">
    <property type="entry name" value="zinc finger protein 697"/>
    <property type="match status" value="1"/>
</dbReference>
<dbReference type="InterPro" id="IPR050591">
    <property type="entry name" value="GSK-3"/>
</dbReference>
<dbReference type="Gene3D" id="1.10.510.10">
    <property type="entry name" value="Transferase(Phosphotransferase) domain 1"/>
    <property type="match status" value="1"/>
</dbReference>
<feature type="region of interest" description="Disordered" evidence="16">
    <location>
        <begin position="1"/>
        <end position="59"/>
    </location>
</feature>
<evidence type="ECO:0000256" key="6">
    <source>
        <dbReference type="ARBA" id="ARBA00022737"/>
    </source>
</evidence>
<evidence type="ECO:0000256" key="3">
    <source>
        <dbReference type="ARBA" id="ARBA00022527"/>
    </source>
</evidence>
<organism evidence="19 20">
    <name type="scientific">Scophthalmus maximus</name>
    <name type="common">Turbot</name>
    <name type="synonym">Psetta maxima</name>
    <dbReference type="NCBI Taxonomy" id="52904"/>
    <lineage>
        <taxon>Eukaryota</taxon>
        <taxon>Metazoa</taxon>
        <taxon>Chordata</taxon>
        <taxon>Craniata</taxon>
        <taxon>Vertebrata</taxon>
        <taxon>Euteleostomi</taxon>
        <taxon>Actinopterygii</taxon>
        <taxon>Neopterygii</taxon>
        <taxon>Teleostei</taxon>
        <taxon>Neoteleostei</taxon>
        <taxon>Acanthomorphata</taxon>
        <taxon>Carangaria</taxon>
        <taxon>Pleuronectiformes</taxon>
        <taxon>Pleuronectoidei</taxon>
        <taxon>Scophthalmidae</taxon>
        <taxon>Scophthalmus</taxon>
    </lineage>
</organism>
<dbReference type="InterPro" id="IPR036236">
    <property type="entry name" value="Znf_C2H2_sf"/>
</dbReference>
<reference evidence="19 20" key="1">
    <citation type="submission" date="2019-06" db="EMBL/GenBank/DDBJ databases">
        <title>Draft genomes of female and male turbot (Scophthalmus maximus).</title>
        <authorList>
            <person name="Xu H."/>
            <person name="Xu X.-W."/>
            <person name="Shao C."/>
            <person name="Chen S."/>
        </authorList>
    </citation>
    <scope>NUCLEOTIDE SEQUENCE [LARGE SCALE GENOMIC DNA]</scope>
    <source>
        <strain evidence="19">Ysfricsl-2016a</strain>
        <tissue evidence="19">Blood</tissue>
    </source>
</reference>
<dbReference type="InterPro" id="IPR011009">
    <property type="entry name" value="Kinase-like_dom_sf"/>
</dbReference>
<dbReference type="SMART" id="SM00355">
    <property type="entry name" value="ZnF_C2H2"/>
    <property type="match status" value="16"/>
</dbReference>
<dbReference type="GO" id="GO:0005524">
    <property type="term" value="F:ATP binding"/>
    <property type="evidence" value="ECO:0007669"/>
    <property type="project" value="UniProtKB-UniRule"/>
</dbReference>
<feature type="region of interest" description="Disordered" evidence="16">
    <location>
        <begin position="800"/>
        <end position="839"/>
    </location>
</feature>
<dbReference type="GO" id="GO:0030154">
    <property type="term" value="P:cell differentiation"/>
    <property type="evidence" value="ECO:0007669"/>
    <property type="project" value="TreeGrafter"/>
</dbReference>
<dbReference type="FunFam" id="3.30.160.60:FF:001763">
    <property type="entry name" value="Zinc finger protein 574"/>
    <property type="match status" value="1"/>
</dbReference>
<feature type="compositionally biased region" description="Acidic residues" evidence="16">
    <location>
        <begin position="584"/>
        <end position="596"/>
    </location>
</feature>
<feature type="compositionally biased region" description="Polar residues" evidence="16">
    <location>
        <begin position="540"/>
        <end position="569"/>
    </location>
</feature>
<protein>
    <recommendedName>
        <fullName evidence="2">[tau protein] kinase</fullName>
        <ecNumber evidence="2">2.7.11.26</ecNumber>
    </recommendedName>
</protein>
<keyword evidence="8 14" id="KW-0863">Zinc-finger</keyword>
<dbReference type="Pfam" id="PF00096">
    <property type="entry name" value="zf-C2H2"/>
    <property type="match status" value="7"/>
</dbReference>
<dbReference type="Proteomes" id="UP000438429">
    <property type="component" value="Unassembled WGS sequence"/>
</dbReference>
<dbReference type="GO" id="GO:0030424">
    <property type="term" value="C:axon"/>
    <property type="evidence" value="ECO:0007669"/>
    <property type="project" value="TreeGrafter"/>
</dbReference>
<feature type="region of interest" description="Disordered" evidence="16">
    <location>
        <begin position="696"/>
        <end position="730"/>
    </location>
</feature>
<dbReference type="Pfam" id="PF00069">
    <property type="entry name" value="Pkinase"/>
    <property type="match status" value="1"/>
</dbReference>
<evidence type="ECO:0000256" key="14">
    <source>
        <dbReference type="PROSITE-ProRule" id="PRU00042"/>
    </source>
</evidence>
<dbReference type="InterPro" id="IPR039192">
    <property type="entry name" value="STKc_GSK3"/>
</dbReference>
<dbReference type="SUPFAM" id="SSF57667">
    <property type="entry name" value="beta-beta-alpha zinc fingers"/>
    <property type="match status" value="8"/>
</dbReference>
<comment type="similarity">
    <text evidence="1">Belongs to the protein kinase superfamily. CMGC Ser/Thr protein kinase family. GSK-3 subfamily.</text>
</comment>
<evidence type="ECO:0000313" key="20">
    <source>
        <dbReference type="Proteomes" id="UP000438429"/>
    </source>
</evidence>
<dbReference type="Gene3D" id="3.30.160.60">
    <property type="entry name" value="Classic Zinc Finger"/>
    <property type="match status" value="10"/>
</dbReference>
<comment type="catalytic activity">
    <reaction evidence="13">
        <text>L-threonyl-[tau protein] + ATP = O-phospho-L-threonyl-[tau protein] + ADP + H(+)</text>
        <dbReference type="Rhea" id="RHEA:53904"/>
        <dbReference type="Rhea" id="RHEA-COMP:13703"/>
        <dbReference type="Rhea" id="RHEA-COMP:13704"/>
        <dbReference type="ChEBI" id="CHEBI:15378"/>
        <dbReference type="ChEBI" id="CHEBI:30013"/>
        <dbReference type="ChEBI" id="CHEBI:30616"/>
        <dbReference type="ChEBI" id="CHEBI:61977"/>
        <dbReference type="ChEBI" id="CHEBI:456216"/>
        <dbReference type="EC" id="2.7.11.26"/>
    </reaction>
</comment>
<dbReference type="Gene3D" id="3.30.200.20">
    <property type="entry name" value="Phosphorylase Kinase, domain 1"/>
    <property type="match status" value="1"/>
</dbReference>
<feature type="domain" description="C2H2-type" evidence="18">
    <location>
        <begin position="926"/>
        <end position="953"/>
    </location>
</feature>
<feature type="domain" description="C2H2-type" evidence="18">
    <location>
        <begin position="638"/>
        <end position="666"/>
    </location>
</feature>
<dbReference type="FunFam" id="3.30.160.60:FF:002796">
    <property type="entry name" value="Zinc finger protein 574"/>
    <property type="match status" value="1"/>
</dbReference>
<feature type="domain" description="C2H2-type" evidence="18">
    <location>
        <begin position="878"/>
        <end position="905"/>
    </location>
</feature>
<feature type="compositionally biased region" description="Polar residues" evidence="16">
    <location>
        <begin position="600"/>
        <end position="620"/>
    </location>
</feature>
<dbReference type="InterPro" id="IPR017441">
    <property type="entry name" value="Protein_kinase_ATP_BS"/>
</dbReference>
<dbReference type="EMBL" id="VEVO01000002">
    <property type="protein sequence ID" value="KAF0045559.1"/>
    <property type="molecule type" value="Genomic_DNA"/>
</dbReference>
<dbReference type="PROSITE" id="PS50157">
    <property type="entry name" value="ZINC_FINGER_C2H2_2"/>
    <property type="match status" value="14"/>
</dbReference>
<feature type="domain" description="C2H2-type" evidence="18">
    <location>
        <begin position="1177"/>
        <end position="1199"/>
    </location>
</feature>
<feature type="domain" description="C2H2-type" evidence="18">
    <location>
        <begin position="1149"/>
        <end position="1176"/>
    </location>
</feature>
<feature type="domain" description="C2H2-type" evidence="18">
    <location>
        <begin position="850"/>
        <end position="877"/>
    </location>
</feature>
<accession>A0A6A4TL60</accession>
<feature type="compositionally biased region" description="Polar residues" evidence="16">
    <location>
        <begin position="44"/>
        <end position="53"/>
    </location>
</feature>
<feature type="domain" description="C2H2-type" evidence="18">
    <location>
        <begin position="1055"/>
        <end position="1079"/>
    </location>
</feature>
<dbReference type="CDD" id="cd14137">
    <property type="entry name" value="STKc_GSK3"/>
    <property type="match status" value="1"/>
</dbReference>
<dbReference type="PROSITE" id="PS00028">
    <property type="entry name" value="ZINC_FINGER_C2H2_1"/>
    <property type="match status" value="13"/>
</dbReference>
<feature type="domain" description="C2H2-type" evidence="18">
    <location>
        <begin position="668"/>
        <end position="695"/>
    </location>
</feature>
<feature type="domain" description="C2H2-type" evidence="18">
    <location>
        <begin position="741"/>
        <end position="769"/>
    </location>
</feature>
<dbReference type="PROSITE" id="PS00108">
    <property type="entry name" value="PROTEIN_KINASE_ST"/>
    <property type="match status" value="1"/>
</dbReference>
<evidence type="ECO:0000256" key="7">
    <source>
        <dbReference type="ARBA" id="ARBA00022741"/>
    </source>
</evidence>
<keyword evidence="11 15" id="KW-0067">ATP-binding</keyword>
<dbReference type="GO" id="GO:0050321">
    <property type="term" value="F:tau-protein kinase activity"/>
    <property type="evidence" value="ECO:0007669"/>
    <property type="project" value="UniProtKB-EC"/>
</dbReference>
<evidence type="ECO:0000256" key="11">
    <source>
        <dbReference type="ARBA" id="ARBA00022840"/>
    </source>
</evidence>
<dbReference type="GO" id="GO:0070507">
    <property type="term" value="P:regulation of microtubule cytoskeleton organization"/>
    <property type="evidence" value="ECO:0007669"/>
    <property type="project" value="TreeGrafter"/>
</dbReference>
<sequence>MSGSGRARTSSFAEPPGAPGSAAAGAGSAVAGGSSTGKAGAPQATGSSSTSFGNLKLPRDSGKVTTVVATPGQGPDRPQEVSYTDIKVIGNGSFGVVYQARLIDSQEMVAIKKVLQDKRFKNRELQIMRKLDHCNIVRLRYFFYSSGEKKDEVYLNLVLDYVPETVYRVARHFNKAKTTIPIIYVKVYMYQLFRSLAYIHSQGVCHRDIKPQNLLVDPETAILKLCDFGSAKQLVRGEPNVSYICSRYYRAPELIFGATDYTSNIDIWSAGCVLAELLLGQPIFPGDSGVDQLVEIIKVLGTPTREQIREMNPNYTEFKFPQIKAHPWTKVFKPRTPPEAIALCSRLLEYTPVTRLSPLEACAHAFFDELRQPNTRLPSGRELPLLFNFSPVELSIQPQLNATLIPPHARAQTSPASHAMESSSVYMCFPCYQEFDTLEEVLKHQLTCTAEDEPADTSGTTTVSVPLLQAQQKVINVSRTVAVPQIQVLAAHPSVQIENSSLKQAALPSDQPRILYQCGDCDELFKTLELWQHHRKEETCQQSASGSKSTQDSQPDAETTLAQSATSNLDPDGSSLKFSLESEEKPEEEEKGEEVIETSTAQSSDVPVSEVISSTSNPEDSSPKRRGANKKPKPEPVLLCVDCGSCFGLVSELVAHRRTQHGFEEALHRCSVCGESFLNTTLFLYHRKQHKQKGEEEAMVVSEATPTEDVCTPSNGTEELGQDDAPSATSVTSTFTQPELFMCTQCGQSFSDEGGLVSHRKQNHDLKEPLHSCSQCGISFMNTTQYLYHRREHRFTAGTEVADGAETGDETATTNNQDIPQSSKRLLSPSAGASDLDSPHPKRTLIRIIIVVKLCTKAFSNSQSLLRHSMSHTGHKPFSCDVCGKNFSQAATLKRHRRIHTSTQPRRKRGRKPMCHVDSEGAPHLFPCPHCPSRFNTEDQLNVHKLFHTSHPFPCPECGEAFTRRKELDLHSLTHQDKQPATCPHCSSQFVNQSVLEIHLQRCPTTEEERNAGRGRGQGRGRCTGQLECDLCGHRCMTQEGLDLHRLSHTGQTPLKCPVRPCRRRFTSNSALEEHVMAHFQGTLSKSKNRPRFRCQICQKEFAYNSTFTVHMRTHTNERPFECDTCGKRFRQLPHLRDHERIHSGLRPFCCWICGKSFSVAARLTEHARTHSGEKPYPCAHCPAAFRSRSNLDKHIRLHGDMPLETAEEAAQAAEAAQVQKVLEGAKVLSSLAATGEVGSGTVQTIYVLQGGEGGTETVMIPSDQLSAMAGTSQVVILPSSVLGTQSITVPTITMDGNEITMMETSQSPQHTIEFIVEETV</sequence>
<evidence type="ECO:0000256" key="15">
    <source>
        <dbReference type="PROSITE-ProRule" id="PRU10141"/>
    </source>
</evidence>
<dbReference type="GO" id="GO:0032436">
    <property type="term" value="P:positive regulation of proteasomal ubiquitin-dependent protein catabolic process"/>
    <property type="evidence" value="ECO:0007669"/>
    <property type="project" value="TreeGrafter"/>
</dbReference>
<feature type="compositionally biased region" description="Low complexity" evidence="16">
    <location>
        <begin position="10"/>
        <end position="42"/>
    </location>
</feature>
<gene>
    <name evidence="19" type="ORF">F2P81_002088</name>
</gene>
<keyword evidence="3" id="KW-0723">Serine/threonine-protein kinase</keyword>
<feature type="domain" description="Protein kinase" evidence="17">
    <location>
        <begin position="83"/>
        <end position="367"/>
    </location>
</feature>
<feature type="domain" description="C2H2-type" evidence="18">
    <location>
        <begin position="1121"/>
        <end position="1148"/>
    </location>
</feature>
<feature type="domain" description="C2H2-type" evidence="18">
    <location>
        <begin position="953"/>
        <end position="980"/>
    </location>
</feature>
<evidence type="ECO:0000256" key="12">
    <source>
        <dbReference type="ARBA" id="ARBA00048291"/>
    </source>
</evidence>
<dbReference type="GO" id="GO:0005829">
    <property type="term" value="C:cytosol"/>
    <property type="evidence" value="ECO:0007669"/>
    <property type="project" value="TreeGrafter"/>
</dbReference>
<feature type="domain" description="C2H2-type" evidence="18">
    <location>
        <begin position="1027"/>
        <end position="1054"/>
    </location>
</feature>
<dbReference type="SMART" id="SM00220">
    <property type="entry name" value="S_TKc"/>
    <property type="match status" value="1"/>
</dbReference>
<dbReference type="FunFam" id="1.10.510.10:FF:000055">
    <property type="entry name" value="Glycogen synthase kinase-3 beta"/>
    <property type="match status" value="1"/>
</dbReference>
<comment type="caution">
    <text evidence="19">The sequence shown here is derived from an EMBL/GenBank/DDBJ whole genome shotgun (WGS) entry which is preliminary data.</text>
</comment>
<dbReference type="FunFam" id="3.30.160.60:FF:000446">
    <property type="entry name" value="Zinc finger protein"/>
    <property type="match status" value="1"/>
</dbReference>
<dbReference type="GO" id="GO:0005634">
    <property type="term" value="C:nucleus"/>
    <property type="evidence" value="ECO:0007669"/>
    <property type="project" value="TreeGrafter"/>
</dbReference>
<evidence type="ECO:0000256" key="10">
    <source>
        <dbReference type="ARBA" id="ARBA00022833"/>
    </source>
</evidence>
<dbReference type="InterPro" id="IPR013087">
    <property type="entry name" value="Znf_C2H2_type"/>
</dbReference>
<feature type="region of interest" description="Disordered" evidence="16">
    <location>
        <begin position="537"/>
        <end position="634"/>
    </location>
</feature>
<evidence type="ECO:0000259" key="17">
    <source>
        <dbReference type="PROSITE" id="PS50011"/>
    </source>
</evidence>
<dbReference type="FunFam" id="3.30.160.60:FF:001972">
    <property type="entry name" value="Zinc finger protein 574"/>
    <property type="match status" value="1"/>
</dbReference>
<dbReference type="InterPro" id="IPR008271">
    <property type="entry name" value="Ser/Thr_kinase_AS"/>
</dbReference>
<evidence type="ECO:0000259" key="18">
    <source>
        <dbReference type="PROSITE" id="PS50157"/>
    </source>
</evidence>
<dbReference type="FunFam" id="3.30.160.60:FF:000202">
    <property type="entry name" value="Zinc finger protein 574"/>
    <property type="match status" value="1"/>
</dbReference>
<evidence type="ECO:0000256" key="5">
    <source>
        <dbReference type="ARBA" id="ARBA00022723"/>
    </source>
</evidence>
<evidence type="ECO:0000256" key="16">
    <source>
        <dbReference type="SAM" id="MobiDB-lite"/>
    </source>
</evidence>
<dbReference type="PROSITE" id="PS50011">
    <property type="entry name" value="PROTEIN_KINASE_DOM"/>
    <property type="match status" value="1"/>
</dbReference>
<dbReference type="SUPFAM" id="SSF56112">
    <property type="entry name" value="Protein kinase-like (PK-like)"/>
    <property type="match status" value="1"/>
</dbReference>
<dbReference type="EC" id="2.7.11.26" evidence="2"/>
<dbReference type="GO" id="GO:0008286">
    <property type="term" value="P:insulin receptor signaling pathway"/>
    <property type="evidence" value="ECO:0007669"/>
    <property type="project" value="TreeGrafter"/>
</dbReference>
<keyword evidence="6" id="KW-0677">Repeat</keyword>
<dbReference type="GO" id="GO:0032007">
    <property type="term" value="P:negative regulation of TOR signaling"/>
    <property type="evidence" value="ECO:0007669"/>
    <property type="project" value="TreeGrafter"/>
</dbReference>
<dbReference type="PROSITE" id="PS00107">
    <property type="entry name" value="PROTEIN_KINASE_ATP"/>
    <property type="match status" value="1"/>
</dbReference>
<dbReference type="PANTHER" id="PTHR24057">
    <property type="entry name" value="GLYCOGEN SYNTHASE KINASE-3 ALPHA"/>
    <property type="match status" value="1"/>
</dbReference>
<dbReference type="GO" id="GO:0010975">
    <property type="term" value="P:regulation of neuron projection development"/>
    <property type="evidence" value="ECO:0007669"/>
    <property type="project" value="TreeGrafter"/>
</dbReference>
<dbReference type="InterPro" id="IPR000719">
    <property type="entry name" value="Prot_kinase_dom"/>
</dbReference>
<dbReference type="FunFam" id="3.30.200.20:FF:000009">
    <property type="entry name" value="Glycogen synthase kinase-3 beta"/>
    <property type="match status" value="1"/>
</dbReference>
<feature type="domain" description="C2H2-type" evidence="18">
    <location>
        <begin position="771"/>
        <end position="793"/>
    </location>
</feature>
<dbReference type="FunFam" id="3.30.160.60:FF:001801">
    <property type="entry name" value="Zinc finger protein 574"/>
    <property type="match status" value="1"/>
</dbReference>
<evidence type="ECO:0000256" key="2">
    <source>
        <dbReference type="ARBA" id="ARBA00012407"/>
    </source>
</evidence>
<keyword evidence="5" id="KW-0479">Metal-binding</keyword>
<feature type="compositionally biased region" description="Polar residues" evidence="16">
    <location>
        <begin position="810"/>
        <end position="825"/>
    </location>
</feature>
<evidence type="ECO:0000256" key="9">
    <source>
        <dbReference type="ARBA" id="ARBA00022777"/>
    </source>
</evidence>
<dbReference type="GO" id="GO:0090090">
    <property type="term" value="P:negative regulation of canonical Wnt signaling pathway"/>
    <property type="evidence" value="ECO:0007669"/>
    <property type="project" value="TreeGrafter"/>
</dbReference>
<evidence type="ECO:0000256" key="13">
    <source>
        <dbReference type="ARBA" id="ARBA00048878"/>
    </source>
</evidence>
<dbReference type="GO" id="GO:0008270">
    <property type="term" value="F:zinc ion binding"/>
    <property type="evidence" value="ECO:0007669"/>
    <property type="project" value="UniProtKB-KW"/>
</dbReference>
<feature type="binding site" evidence="15">
    <location>
        <position position="113"/>
    </location>
    <ligand>
        <name>ATP</name>
        <dbReference type="ChEBI" id="CHEBI:30616"/>
    </ligand>
</feature>
<evidence type="ECO:0000256" key="4">
    <source>
        <dbReference type="ARBA" id="ARBA00022679"/>
    </source>
</evidence>
<evidence type="ECO:0000256" key="8">
    <source>
        <dbReference type="ARBA" id="ARBA00022771"/>
    </source>
</evidence>
<evidence type="ECO:0000313" key="19">
    <source>
        <dbReference type="EMBL" id="KAF0045559.1"/>
    </source>
</evidence>
<proteinExistence type="inferred from homology"/>